<reference evidence="7 8" key="1">
    <citation type="submission" date="2013-08" db="EMBL/GenBank/DDBJ databases">
        <title>Genome sequencing of Lysobacter.</title>
        <authorList>
            <person name="Zhang S."/>
            <person name="Wang G."/>
        </authorList>
    </citation>
    <scope>NUCLEOTIDE SEQUENCE [LARGE SCALE GENOMIC DNA]</scope>
    <source>
        <strain evidence="7 8">Ko07</strain>
    </source>
</reference>
<dbReference type="STRING" id="1122185.N792_12295"/>
<keyword evidence="3 5" id="KW-0862">Zinc</keyword>
<evidence type="ECO:0000256" key="5">
    <source>
        <dbReference type="RuleBase" id="RU361277"/>
    </source>
</evidence>
<comment type="caution">
    <text evidence="7">The sequence shown here is derived from an EMBL/GenBank/DDBJ whole genome shotgun (WGS) entry which is preliminary data.</text>
</comment>
<dbReference type="PANTHER" id="PTHR42683">
    <property type="entry name" value="ALDEHYDE REDUCTASE"/>
    <property type="match status" value="1"/>
</dbReference>
<gene>
    <name evidence="7" type="ORF">N792_12295</name>
</gene>
<dbReference type="FunFam" id="3.40.50.720:FF:000022">
    <property type="entry name" value="Cinnamyl alcohol dehydrogenase"/>
    <property type="match status" value="1"/>
</dbReference>
<name>A0A0A0EPP6_9GAMM</name>
<protein>
    <submittedName>
        <fullName evidence="7">Hydroxyacid dehydrogenase</fullName>
    </submittedName>
</protein>
<dbReference type="Gene3D" id="3.90.180.10">
    <property type="entry name" value="Medium-chain alcohol dehydrogenases, catalytic domain"/>
    <property type="match status" value="1"/>
</dbReference>
<accession>A0A0A0EPP6</accession>
<dbReference type="Pfam" id="PF08240">
    <property type="entry name" value="ADH_N"/>
    <property type="match status" value="1"/>
</dbReference>
<dbReference type="InterPro" id="IPR036291">
    <property type="entry name" value="NAD(P)-bd_dom_sf"/>
</dbReference>
<organism evidence="7 8">
    <name type="scientific">Lysobacter concretionis Ko07 = DSM 16239</name>
    <dbReference type="NCBI Taxonomy" id="1122185"/>
    <lineage>
        <taxon>Bacteria</taxon>
        <taxon>Pseudomonadati</taxon>
        <taxon>Pseudomonadota</taxon>
        <taxon>Gammaproteobacteria</taxon>
        <taxon>Lysobacterales</taxon>
        <taxon>Lysobacteraceae</taxon>
        <taxon>Novilysobacter</taxon>
    </lineage>
</organism>
<feature type="domain" description="Enoyl reductase (ER)" evidence="6">
    <location>
        <begin position="12"/>
        <end position="343"/>
    </location>
</feature>
<dbReference type="RefSeq" id="WP_036194980.1">
    <property type="nucleotide sequence ID" value="NZ_AVPS01000008.1"/>
</dbReference>
<dbReference type="SUPFAM" id="SSF50129">
    <property type="entry name" value="GroES-like"/>
    <property type="match status" value="1"/>
</dbReference>
<dbReference type="InterPro" id="IPR011032">
    <property type="entry name" value="GroES-like_sf"/>
</dbReference>
<evidence type="ECO:0000256" key="1">
    <source>
        <dbReference type="ARBA" id="ARBA00001947"/>
    </source>
</evidence>
<proteinExistence type="inferred from homology"/>
<dbReference type="Gene3D" id="3.40.50.720">
    <property type="entry name" value="NAD(P)-binding Rossmann-like Domain"/>
    <property type="match status" value="1"/>
</dbReference>
<sequence length="352" mass="37950">MLKTAAYAAPDGQSPLAPWTIERREPRAGEVLIDILYCGVCHSDVHQVRAEWGSSGIFPMVPGHEIVGRVARVGEGVQRFKPGDAVGVGCFVDSCRRCGQCRAGEEQYCTEGMTGTYNSRERDTGAPTYGGYSTRITVHQDYVLRVPESIPLDRAAPLLCAGITTWSPLRRYGVKAGHRVAVVGLGGLGHMAVKLAAAMGAEVTVLSTSESKREAALTLGAQQFAATRDPATFKTLARRFDLIIDTVSAPHDYNAYLGLLKFDGTMVLLGIPDQPVPVAAGPLIMQRRKLAGSLIGGIRETQEMLDFCAEHGIASDIELIDIADINQAYDRMIRGDVRYRFVIDIASLGGAD</sequence>
<dbReference type="InterPro" id="IPR047109">
    <property type="entry name" value="CAD-like"/>
</dbReference>
<keyword evidence="4" id="KW-0560">Oxidoreductase</keyword>
<evidence type="ECO:0000256" key="2">
    <source>
        <dbReference type="ARBA" id="ARBA00022723"/>
    </source>
</evidence>
<dbReference type="PROSITE" id="PS00059">
    <property type="entry name" value="ADH_ZINC"/>
    <property type="match status" value="1"/>
</dbReference>
<dbReference type="EMBL" id="AVPS01000008">
    <property type="protein sequence ID" value="KGM51162.1"/>
    <property type="molecule type" value="Genomic_DNA"/>
</dbReference>
<dbReference type="Proteomes" id="UP000030017">
    <property type="component" value="Unassembled WGS sequence"/>
</dbReference>
<dbReference type="Pfam" id="PF00107">
    <property type="entry name" value="ADH_zinc_N"/>
    <property type="match status" value="1"/>
</dbReference>
<dbReference type="GO" id="GO:0008106">
    <property type="term" value="F:alcohol dehydrogenase (NADP+) activity"/>
    <property type="evidence" value="ECO:0007669"/>
    <property type="project" value="UniProtKB-ARBA"/>
</dbReference>
<dbReference type="OrthoDB" id="9771084at2"/>
<dbReference type="InterPro" id="IPR013154">
    <property type="entry name" value="ADH-like_N"/>
</dbReference>
<dbReference type="SMART" id="SM00829">
    <property type="entry name" value="PKS_ER"/>
    <property type="match status" value="1"/>
</dbReference>
<evidence type="ECO:0000313" key="8">
    <source>
        <dbReference type="Proteomes" id="UP000030017"/>
    </source>
</evidence>
<dbReference type="InterPro" id="IPR013149">
    <property type="entry name" value="ADH-like_C"/>
</dbReference>
<evidence type="ECO:0000259" key="6">
    <source>
        <dbReference type="SMART" id="SM00829"/>
    </source>
</evidence>
<evidence type="ECO:0000313" key="7">
    <source>
        <dbReference type="EMBL" id="KGM51162.1"/>
    </source>
</evidence>
<dbReference type="InterPro" id="IPR002328">
    <property type="entry name" value="ADH_Zn_CS"/>
</dbReference>
<dbReference type="SUPFAM" id="SSF51735">
    <property type="entry name" value="NAD(P)-binding Rossmann-fold domains"/>
    <property type="match status" value="1"/>
</dbReference>
<dbReference type="AlphaFoldDB" id="A0A0A0EPP6"/>
<keyword evidence="2 5" id="KW-0479">Metal-binding</keyword>
<evidence type="ECO:0000256" key="3">
    <source>
        <dbReference type="ARBA" id="ARBA00022833"/>
    </source>
</evidence>
<dbReference type="eggNOG" id="COG1064">
    <property type="taxonomic scope" value="Bacteria"/>
</dbReference>
<dbReference type="InterPro" id="IPR020843">
    <property type="entry name" value="ER"/>
</dbReference>
<comment type="cofactor">
    <cofactor evidence="1 5">
        <name>Zn(2+)</name>
        <dbReference type="ChEBI" id="CHEBI:29105"/>
    </cofactor>
</comment>
<dbReference type="GO" id="GO:0008270">
    <property type="term" value="F:zinc ion binding"/>
    <property type="evidence" value="ECO:0007669"/>
    <property type="project" value="InterPro"/>
</dbReference>
<evidence type="ECO:0000256" key="4">
    <source>
        <dbReference type="ARBA" id="ARBA00023002"/>
    </source>
</evidence>
<keyword evidence="8" id="KW-1185">Reference proteome</keyword>
<comment type="similarity">
    <text evidence="5">Belongs to the zinc-containing alcohol dehydrogenase family.</text>
</comment>
<dbReference type="CDD" id="cd05283">
    <property type="entry name" value="CAD1"/>
    <property type="match status" value="1"/>
</dbReference>